<proteinExistence type="predicted"/>
<evidence type="ECO:0000313" key="2">
    <source>
        <dbReference type="Proteomes" id="UP000626092"/>
    </source>
</evidence>
<dbReference type="EMBL" id="WJXA01000010">
    <property type="protein sequence ID" value="KAF7129393.1"/>
    <property type="molecule type" value="Genomic_DNA"/>
</dbReference>
<accession>A0A834LCY1</accession>
<evidence type="ECO:0000313" key="1">
    <source>
        <dbReference type="EMBL" id="KAF7129393.1"/>
    </source>
</evidence>
<comment type="caution">
    <text evidence="1">The sequence shown here is derived from an EMBL/GenBank/DDBJ whole genome shotgun (WGS) entry which is preliminary data.</text>
</comment>
<dbReference type="AlphaFoldDB" id="A0A834LCY1"/>
<dbReference type="Proteomes" id="UP000626092">
    <property type="component" value="Unassembled WGS sequence"/>
</dbReference>
<sequence length="93" mass="10520">MGKSCSFKNYDLIQSKSFFMVELILHWCHQLPLQRSSPQNQFVVLPNLVAKLILRRIRLKSSGLVAFGSASLTLPSRNYTLKAAIPFLRSLPS</sequence>
<gene>
    <name evidence="1" type="ORF">RHSIM_Rhsim10G0093200</name>
</gene>
<reference evidence="1" key="1">
    <citation type="submission" date="2019-11" db="EMBL/GenBank/DDBJ databases">
        <authorList>
            <person name="Liu Y."/>
            <person name="Hou J."/>
            <person name="Li T.-Q."/>
            <person name="Guan C.-H."/>
            <person name="Wu X."/>
            <person name="Wu H.-Z."/>
            <person name="Ling F."/>
            <person name="Zhang R."/>
            <person name="Shi X.-G."/>
            <person name="Ren J.-P."/>
            <person name="Chen E.-F."/>
            <person name="Sun J.-M."/>
        </authorList>
    </citation>
    <scope>NUCLEOTIDE SEQUENCE</scope>
    <source>
        <strain evidence="1">Adult_tree_wgs_1</strain>
        <tissue evidence="1">Leaves</tissue>
    </source>
</reference>
<organism evidence="1 2">
    <name type="scientific">Rhododendron simsii</name>
    <name type="common">Sims's rhododendron</name>
    <dbReference type="NCBI Taxonomy" id="118357"/>
    <lineage>
        <taxon>Eukaryota</taxon>
        <taxon>Viridiplantae</taxon>
        <taxon>Streptophyta</taxon>
        <taxon>Embryophyta</taxon>
        <taxon>Tracheophyta</taxon>
        <taxon>Spermatophyta</taxon>
        <taxon>Magnoliopsida</taxon>
        <taxon>eudicotyledons</taxon>
        <taxon>Gunneridae</taxon>
        <taxon>Pentapetalae</taxon>
        <taxon>asterids</taxon>
        <taxon>Ericales</taxon>
        <taxon>Ericaceae</taxon>
        <taxon>Ericoideae</taxon>
        <taxon>Rhodoreae</taxon>
        <taxon>Rhododendron</taxon>
    </lineage>
</organism>
<keyword evidence="2" id="KW-1185">Reference proteome</keyword>
<protein>
    <submittedName>
        <fullName evidence="1">Uncharacterized protein</fullName>
    </submittedName>
</protein>
<name>A0A834LCY1_RHOSS</name>